<dbReference type="InParanoid" id="A0A067QUE1"/>
<reference evidence="2 3" key="1">
    <citation type="journal article" date="2014" name="Nat. Commun.">
        <title>Molecular traces of alternative social organization in a termite genome.</title>
        <authorList>
            <person name="Terrapon N."/>
            <person name="Li C."/>
            <person name="Robertson H.M."/>
            <person name="Ji L."/>
            <person name="Meng X."/>
            <person name="Booth W."/>
            <person name="Chen Z."/>
            <person name="Childers C.P."/>
            <person name="Glastad K.M."/>
            <person name="Gokhale K."/>
            <person name="Gowin J."/>
            <person name="Gronenberg W."/>
            <person name="Hermansen R.A."/>
            <person name="Hu H."/>
            <person name="Hunt B.G."/>
            <person name="Huylmans A.K."/>
            <person name="Khalil S.M."/>
            <person name="Mitchell R.D."/>
            <person name="Munoz-Torres M.C."/>
            <person name="Mustard J.A."/>
            <person name="Pan H."/>
            <person name="Reese J.T."/>
            <person name="Scharf M.E."/>
            <person name="Sun F."/>
            <person name="Vogel H."/>
            <person name="Xiao J."/>
            <person name="Yang W."/>
            <person name="Yang Z."/>
            <person name="Yang Z."/>
            <person name="Zhou J."/>
            <person name="Zhu J."/>
            <person name="Brent C.S."/>
            <person name="Elsik C.G."/>
            <person name="Goodisman M.A."/>
            <person name="Liberles D.A."/>
            <person name="Roe R.M."/>
            <person name="Vargo E.L."/>
            <person name="Vilcinskas A."/>
            <person name="Wang J."/>
            <person name="Bornberg-Bauer E."/>
            <person name="Korb J."/>
            <person name="Zhang G."/>
            <person name="Liebig J."/>
        </authorList>
    </citation>
    <scope>NUCLEOTIDE SEQUENCE [LARGE SCALE GENOMIC DNA]</scope>
    <source>
        <tissue evidence="2">Whole organism</tissue>
    </source>
</reference>
<dbReference type="Proteomes" id="UP000027135">
    <property type="component" value="Unassembled WGS sequence"/>
</dbReference>
<feature type="region of interest" description="Disordered" evidence="1">
    <location>
        <begin position="101"/>
        <end position="121"/>
    </location>
</feature>
<dbReference type="PRINTS" id="PR02029">
    <property type="entry name" value="ACTREGSIRT1"/>
</dbReference>
<gene>
    <name evidence="2" type="ORF">L798_13325</name>
</gene>
<keyword evidence="3" id="KW-1185">Reference proteome</keyword>
<dbReference type="EMBL" id="KK852999">
    <property type="protein sequence ID" value="KDR12666.1"/>
    <property type="molecule type" value="Genomic_DNA"/>
</dbReference>
<organism evidence="2 3">
    <name type="scientific">Zootermopsis nevadensis</name>
    <name type="common">Dampwood termite</name>
    <dbReference type="NCBI Taxonomy" id="136037"/>
    <lineage>
        <taxon>Eukaryota</taxon>
        <taxon>Metazoa</taxon>
        <taxon>Ecdysozoa</taxon>
        <taxon>Arthropoda</taxon>
        <taxon>Hexapoda</taxon>
        <taxon>Insecta</taxon>
        <taxon>Pterygota</taxon>
        <taxon>Neoptera</taxon>
        <taxon>Polyneoptera</taxon>
        <taxon>Dictyoptera</taxon>
        <taxon>Blattodea</taxon>
        <taxon>Blattoidea</taxon>
        <taxon>Termitoidae</taxon>
        <taxon>Termopsidae</taxon>
        <taxon>Zootermopsis</taxon>
    </lineage>
</organism>
<proteinExistence type="predicted"/>
<evidence type="ECO:0000313" key="3">
    <source>
        <dbReference type="Proteomes" id="UP000027135"/>
    </source>
</evidence>
<dbReference type="AlphaFoldDB" id="A0A067QUE1"/>
<dbReference type="Pfam" id="PF15684">
    <property type="entry name" value="AROS"/>
    <property type="match status" value="1"/>
</dbReference>
<dbReference type="OMA" id="FEREYFP"/>
<protein>
    <submittedName>
        <fullName evidence="2">Uncharacterized protein</fullName>
    </submittedName>
</protein>
<evidence type="ECO:0000313" key="2">
    <source>
        <dbReference type="EMBL" id="KDR12666.1"/>
    </source>
</evidence>
<evidence type="ECO:0000256" key="1">
    <source>
        <dbReference type="SAM" id="MobiDB-lite"/>
    </source>
</evidence>
<dbReference type="InterPro" id="IPR023262">
    <property type="entry name" value="AROS"/>
</dbReference>
<accession>A0A067QUE1</accession>
<name>A0A067QUE1_ZOONE</name>
<sequence length="136" mass="15610">MSAALARESLELVESAGKKHVRPRQAIDAKNLHRKNKQSGIVQKKLRKEVASCGGVQLSVEELRMRLRVHEDRTEGNVRLLQRLGDCSSLDVKTANKIFERSVKSRTEKPSSESKEESTMFTEEDFKKFEEEYFVN</sequence>